<keyword evidence="1" id="KW-0805">Transcription regulation</keyword>
<dbReference type="InterPro" id="IPR009057">
    <property type="entry name" value="Homeodomain-like_sf"/>
</dbReference>
<dbReference type="Proteomes" id="UP001589568">
    <property type="component" value="Unassembled WGS sequence"/>
</dbReference>
<keyword evidence="6" id="KW-1185">Reference proteome</keyword>
<dbReference type="PROSITE" id="PS01124">
    <property type="entry name" value="HTH_ARAC_FAMILY_2"/>
    <property type="match status" value="1"/>
</dbReference>
<evidence type="ECO:0000313" key="5">
    <source>
        <dbReference type="EMBL" id="MFB9469704.1"/>
    </source>
</evidence>
<dbReference type="InterPro" id="IPR018060">
    <property type="entry name" value="HTH_AraC"/>
</dbReference>
<name>A0ABV5NIW9_9ACTN</name>
<comment type="caution">
    <text evidence="5">The sequence shown here is derived from an EMBL/GenBank/DDBJ whole genome shotgun (WGS) entry which is preliminary data.</text>
</comment>
<organism evidence="5 6">
    <name type="scientific">Nonomuraea salmonea</name>
    <dbReference type="NCBI Taxonomy" id="46181"/>
    <lineage>
        <taxon>Bacteria</taxon>
        <taxon>Bacillati</taxon>
        <taxon>Actinomycetota</taxon>
        <taxon>Actinomycetes</taxon>
        <taxon>Streptosporangiales</taxon>
        <taxon>Streptosporangiaceae</taxon>
        <taxon>Nonomuraea</taxon>
    </lineage>
</organism>
<accession>A0ABV5NIW9</accession>
<evidence type="ECO:0000256" key="3">
    <source>
        <dbReference type="ARBA" id="ARBA00023163"/>
    </source>
</evidence>
<evidence type="ECO:0000256" key="1">
    <source>
        <dbReference type="ARBA" id="ARBA00023015"/>
    </source>
</evidence>
<dbReference type="SUPFAM" id="SSF46689">
    <property type="entry name" value="Homeodomain-like"/>
    <property type="match status" value="1"/>
</dbReference>
<evidence type="ECO:0000313" key="6">
    <source>
        <dbReference type="Proteomes" id="UP001589568"/>
    </source>
</evidence>
<reference evidence="5 6" key="1">
    <citation type="submission" date="2024-09" db="EMBL/GenBank/DDBJ databases">
        <authorList>
            <person name="Sun Q."/>
            <person name="Mori K."/>
        </authorList>
    </citation>
    <scope>NUCLEOTIDE SEQUENCE [LARGE SCALE GENOMIC DNA]</scope>
    <source>
        <strain evidence="5 6">JCM 3324</strain>
    </source>
</reference>
<gene>
    <name evidence="5" type="ORF">ACFFR3_09310</name>
</gene>
<evidence type="ECO:0000259" key="4">
    <source>
        <dbReference type="PROSITE" id="PS01124"/>
    </source>
</evidence>
<dbReference type="EMBL" id="JBHMCF010000008">
    <property type="protein sequence ID" value="MFB9469704.1"/>
    <property type="molecule type" value="Genomic_DNA"/>
</dbReference>
<keyword evidence="3" id="KW-0804">Transcription</keyword>
<dbReference type="Pfam" id="PF12833">
    <property type="entry name" value="HTH_18"/>
    <property type="match status" value="1"/>
</dbReference>
<dbReference type="InterPro" id="IPR018062">
    <property type="entry name" value="HTH_AraC-typ_CS"/>
</dbReference>
<evidence type="ECO:0000256" key="2">
    <source>
        <dbReference type="ARBA" id="ARBA00023125"/>
    </source>
</evidence>
<dbReference type="PROSITE" id="PS00041">
    <property type="entry name" value="HTH_ARAC_FAMILY_1"/>
    <property type="match status" value="1"/>
</dbReference>
<feature type="domain" description="HTH araC/xylS-type" evidence="4">
    <location>
        <begin position="1"/>
        <end position="49"/>
    </location>
</feature>
<keyword evidence="2" id="KW-0238">DNA-binding</keyword>
<proteinExistence type="predicted"/>
<dbReference type="Gene3D" id="1.10.10.60">
    <property type="entry name" value="Homeodomain-like"/>
    <property type="match status" value="1"/>
</dbReference>
<dbReference type="RefSeq" id="WP_345407903.1">
    <property type="nucleotide sequence ID" value="NZ_BAAAXS010000001.1"/>
</dbReference>
<protein>
    <submittedName>
        <fullName evidence="5">Helix-turn-helix domain-containing protein</fullName>
    </submittedName>
</protein>
<sequence length="55" mass="5896">MRLRLALYALADGATLTDAAHAAGFSDAPHLSRTIRRMMGDAPSVLSTGVRWLRG</sequence>